<name>B3G1X5_PSEAI</name>
<gene>
    <name evidence="2" type="ORF">PACL_0249</name>
</gene>
<proteinExistence type="predicted"/>
<evidence type="ECO:0000256" key="1">
    <source>
        <dbReference type="SAM" id="MobiDB-lite"/>
    </source>
</evidence>
<evidence type="ECO:0000313" key="2">
    <source>
        <dbReference type="EMBL" id="ACD39037.1"/>
    </source>
</evidence>
<reference evidence="2" key="1">
    <citation type="journal article" date="2008" name="Genomics">
        <title>Large-insert genome analysis technology detects structural variation in Pseudomonas aeruginosa clinical strains from cystic fibrosis patients.</title>
        <authorList>
            <person name="Hayden H.S."/>
            <person name="Gillett W."/>
            <person name="Saenphimmachak C."/>
            <person name="Lim R."/>
            <person name="Zhou Y."/>
            <person name="Jacobs M.A."/>
            <person name="Chang J."/>
            <person name="Rohmer L."/>
            <person name="D'Argenio D.A."/>
            <person name="Palmieri A."/>
            <person name="Levy R."/>
            <person name="Haugen E."/>
            <person name="Wong G.K."/>
            <person name="Brittnacher M.J."/>
            <person name="Burns J.L."/>
            <person name="Miller S.I."/>
            <person name="Olson M.V."/>
            <person name="Kaul R."/>
        </authorList>
    </citation>
    <scope>NUCLEOTIDE SEQUENCE</scope>
    <source>
        <strain evidence="2">PACS171b</strain>
    </source>
</reference>
<feature type="compositionally biased region" description="Polar residues" evidence="1">
    <location>
        <begin position="1"/>
        <end position="13"/>
    </location>
</feature>
<organism evidence="2">
    <name type="scientific">Pseudomonas aeruginosa</name>
    <dbReference type="NCBI Taxonomy" id="287"/>
    <lineage>
        <taxon>Bacteria</taxon>
        <taxon>Pseudomonadati</taxon>
        <taxon>Pseudomonadota</taxon>
        <taxon>Gammaproteobacteria</taxon>
        <taxon>Pseudomonadales</taxon>
        <taxon>Pseudomonadaceae</taxon>
        <taxon>Pseudomonas</taxon>
    </lineage>
</organism>
<dbReference type="AlphaFoldDB" id="B3G1X5"/>
<protein>
    <submittedName>
        <fullName evidence="2">Uncharacterized protein</fullName>
    </submittedName>
</protein>
<accession>B3G1X5</accession>
<feature type="compositionally biased region" description="Basic and acidic residues" evidence="1">
    <location>
        <begin position="14"/>
        <end position="30"/>
    </location>
</feature>
<feature type="region of interest" description="Disordered" evidence="1">
    <location>
        <begin position="1"/>
        <end position="30"/>
    </location>
</feature>
<sequence>MINATNWLSGLSQTDHRQPAIHLDGKFEAN</sequence>
<dbReference type="EMBL" id="EU595746">
    <property type="protein sequence ID" value="ACD39037.1"/>
    <property type="molecule type" value="Genomic_DNA"/>
</dbReference>